<dbReference type="Pfam" id="PF13589">
    <property type="entry name" value="HATPase_c_3"/>
    <property type="match status" value="1"/>
</dbReference>
<dbReference type="Gene3D" id="3.30.230.10">
    <property type="match status" value="1"/>
</dbReference>
<dbReference type="InterPro" id="IPR020667">
    <property type="entry name" value="DNA_mismatch_repair_MutL"/>
</dbReference>
<proteinExistence type="inferred from homology"/>
<dbReference type="EMBL" id="AP024718">
    <property type="protein sequence ID" value="BCX89029.1"/>
    <property type="molecule type" value="Genomic_DNA"/>
</dbReference>
<dbReference type="GO" id="GO:0005524">
    <property type="term" value="F:ATP binding"/>
    <property type="evidence" value="ECO:0007669"/>
    <property type="project" value="InterPro"/>
</dbReference>
<evidence type="ECO:0000256" key="1">
    <source>
        <dbReference type="ARBA" id="ARBA00006082"/>
    </source>
</evidence>
<dbReference type="RefSeq" id="WP_286291294.1">
    <property type="nucleotide sequence ID" value="NZ_AP024718.1"/>
</dbReference>
<comment type="function">
    <text evidence="5">This protein is involved in the repair of mismatches in DNA. It is required for dam-dependent methyl-directed DNA mismatch repair. May act as a 'molecular matchmaker', a protein that promotes the formation of a stable complex between two or more DNA-binding proteins in an ATP-dependent manner without itself being part of a final effector complex.</text>
</comment>
<dbReference type="SUPFAM" id="SSF54211">
    <property type="entry name" value="Ribosomal protein S5 domain 2-like"/>
    <property type="match status" value="1"/>
</dbReference>
<dbReference type="PANTHER" id="PTHR10073">
    <property type="entry name" value="DNA MISMATCH REPAIR PROTEIN MLH, PMS, MUTL"/>
    <property type="match status" value="1"/>
</dbReference>
<dbReference type="AlphaFoldDB" id="A0AAU9C718"/>
<dbReference type="InterPro" id="IPR042120">
    <property type="entry name" value="MutL_C_dimsub"/>
</dbReference>
<dbReference type="SUPFAM" id="SSF118116">
    <property type="entry name" value="DNA mismatch repair protein MutL"/>
    <property type="match status" value="1"/>
</dbReference>
<dbReference type="Gene3D" id="3.30.1370.100">
    <property type="entry name" value="MutL, C-terminal domain, regulatory subdomain"/>
    <property type="match status" value="1"/>
</dbReference>
<evidence type="ECO:0000259" key="8">
    <source>
        <dbReference type="SMART" id="SM01340"/>
    </source>
</evidence>
<organism evidence="9 10">
    <name type="scientific">Methylomarinovum tepidoasis</name>
    <dbReference type="NCBI Taxonomy" id="2840183"/>
    <lineage>
        <taxon>Bacteria</taxon>
        <taxon>Pseudomonadati</taxon>
        <taxon>Pseudomonadota</taxon>
        <taxon>Gammaproteobacteria</taxon>
        <taxon>Methylococcales</taxon>
        <taxon>Methylothermaceae</taxon>
        <taxon>Methylomarinovum</taxon>
    </lineage>
</organism>
<dbReference type="InterPro" id="IPR014721">
    <property type="entry name" value="Ribsml_uS5_D2-typ_fold_subgr"/>
</dbReference>
<dbReference type="GO" id="GO:0140664">
    <property type="term" value="F:ATP-dependent DNA damage sensor activity"/>
    <property type="evidence" value="ECO:0007669"/>
    <property type="project" value="InterPro"/>
</dbReference>
<comment type="similarity">
    <text evidence="1 5">Belongs to the DNA mismatch repair MutL/HexB family.</text>
</comment>
<name>A0AAU9C718_9GAMM</name>
<protein>
    <recommendedName>
        <fullName evidence="2 5">DNA mismatch repair protein MutL</fullName>
    </recommendedName>
</protein>
<dbReference type="SUPFAM" id="SSF55874">
    <property type="entry name" value="ATPase domain of HSP90 chaperone/DNA topoisomerase II/histidine kinase"/>
    <property type="match status" value="1"/>
</dbReference>
<accession>A0AAU9C718</accession>
<dbReference type="SMART" id="SM00853">
    <property type="entry name" value="MutL_C"/>
    <property type="match status" value="1"/>
</dbReference>
<evidence type="ECO:0000256" key="6">
    <source>
        <dbReference type="SAM" id="MobiDB-lite"/>
    </source>
</evidence>
<dbReference type="SMART" id="SM01340">
    <property type="entry name" value="DNA_mis_repair"/>
    <property type="match status" value="1"/>
</dbReference>
<dbReference type="GO" id="GO:0030983">
    <property type="term" value="F:mismatched DNA binding"/>
    <property type="evidence" value="ECO:0007669"/>
    <property type="project" value="InterPro"/>
</dbReference>
<dbReference type="InterPro" id="IPR042121">
    <property type="entry name" value="MutL_C_regsub"/>
</dbReference>
<evidence type="ECO:0000313" key="10">
    <source>
        <dbReference type="Proteomes" id="UP001321450"/>
    </source>
</evidence>
<evidence type="ECO:0000256" key="3">
    <source>
        <dbReference type="ARBA" id="ARBA00022763"/>
    </source>
</evidence>
<dbReference type="Pfam" id="PF01119">
    <property type="entry name" value="DNA_mis_repair"/>
    <property type="match status" value="1"/>
</dbReference>
<evidence type="ECO:0000256" key="5">
    <source>
        <dbReference type="HAMAP-Rule" id="MF_00149"/>
    </source>
</evidence>
<dbReference type="PANTHER" id="PTHR10073:SF12">
    <property type="entry name" value="DNA MISMATCH REPAIR PROTEIN MLH1"/>
    <property type="match status" value="1"/>
</dbReference>
<dbReference type="Proteomes" id="UP001321450">
    <property type="component" value="Chromosome"/>
</dbReference>
<feature type="domain" description="MutL C-terminal dimerisation" evidence="7">
    <location>
        <begin position="399"/>
        <end position="542"/>
    </location>
</feature>
<dbReference type="InterPro" id="IPR036890">
    <property type="entry name" value="HATPase_C_sf"/>
</dbReference>
<evidence type="ECO:0000313" key="9">
    <source>
        <dbReference type="EMBL" id="BCX89029.1"/>
    </source>
</evidence>
<dbReference type="KEGG" id="meiy:MIN45_P1399"/>
<dbReference type="FunFam" id="3.30.565.10:FF:000003">
    <property type="entry name" value="DNA mismatch repair endonuclease MutL"/>
    <property type="match status" value="1"/>
</dbReference>
<dbReference type="InterPro" id="IPR002099">
    <property type="entry name" value="MutL/Mlh/PMS"/>
</dbReference>
<gene>
    <name evidence="5" type="primary">mutL</name>
    <name evidence="9" type="ORF">MIN45_P1399</name>
</gene>
<keyword evidence="10" id="KW-1185">Reference proteome</keyword>
<feature type="region of interest" description="Disordered" evidence="6">
    <location>
        <begin position="330"/>
        <end position="361"/>
    </location>
</feature>
<evidence type="ECO:0000259" key="7">
    <source>
        <dbReference type="SMART" id="SM00853"/>
    </source>
</evidence>
<dbReference type="InterPro" id="IPR014790">
    <property type="entry name" value="MutL_C"/>
</dbReference>
<keyword evidence="4 5" id="KW-0234">DNA repair</keyword>
<dbReference type="CDD" id="cd03482">
    <property type="entry name" value="MutL_Trans_MutL"/>
    <property type="match status" value="1"/>
</dbReference>
<dbReference type="InterPro" id="IPR014762">
    <property type="entry name" value="DNA_mismatch_repair_CS"/>
</dbReference>
<sequence>MTRIRLLPPQLVGQIAAGEVVERPASVVKELVENSLDAGARRVDVQVEAGGVGLVRVRDDGVGIAREDLPLALARHATSKIATTEDLLQVRTLGFRGEALASIAAVSRLELISRTADDPCGWRVALAGGGEIPEPVPVAHPRGTTVTVADLFHSVPARRKFLRSERTEFSHIQHFLERLALSRFDVGFSLRHNQREAWRLPPAPREDQWPRRVAAVWGKEFVEQALLIEWTHGPLRLWGWLGLPAVARRQGDRQWWYVNGRPVRDKLLLHALRHGYRDVLGGDRQPAALLYLELDPALVDVNAHPAKLEVRFREPRQVRDFIAQSLYRSLGQARPGPRPPPKPPAPASPGSASYPPPAARPQPQVNEALAFYEALHSPPAPAAPAENTEAEAAPPLGYALAHLHGIYILAEAEGGLVIVDAHAAHERIVYEKFKRQLERGEVVRQPLLLPVKLQVGRGEAELAQQHQDLLLSLGLEVDRLGPETLVVRSLPALLGQADAAELVGGVLAELGRFEAVTGVETAIRERLATCACHRAVRAGQRLTREEMNALLRELERTERGGQCNHGRPTWVKLDFKTLDRFFHRGR</sequence>
<feature type="domain" description="DNA mismatch repair protein S5" evidence="8">
    <location>
        <begin position="213"/>
        <end position="331"/>
    </location>
</feature>
<dbReference type="Gene3D" id="3.30.1540.20">
    <property type="entry name" value="MutL, C-terminal domain, dimerisation subdomain"/>
    <property type="match status" value="1"/>
</dbReference>
<dbReference type="InterPro" id="IPR038973">
    <property type="entry name" value="MutL/Mlh/Pms-like"/>
</dbReference>
<evidence type="ECO:0000256" key="2">
    <source>
        <dbReference type="ARBA" id="ARBA00021975"/>
    </source>
</evidence>
<dbReference type="GO" id="GO:0032300">
    <property type="term" value="C:mismatch repair complex"/>
    <property type="evidence" value="ECO:0007669"/>
    <property type="project" value="InterPro"/>
</dbReference>
<feature type="compositionally biased region" description="Pro residues" evidence="6">
    <location>
        <begin position="336"/>
        <end position="347"/>
    </location>
</feature>
<dbReference type="CDD" id="cd16926">
    <property type="entry name" value="HATPase_MutL-MLH-PMS-like"/>
    <property type="match status" value="1"/>
</dbReference>
<reference evidence="10" key="1">
    <citation type="journal article" date="2024" name="Int. J. Syst. Evol. Microbiol.">
        <title>Methylomarinovum tepidoasis sp. nov., a moderately thermophilic methanotroph of the family Methylothermaceae isolated from a deep-sea hydrothermal field.</title>
        <authorList>
            <person name="Hirayama H."/>
            <person name="Takaki Y."/>
            <person name="Abe M."/>
            <person name="Miyazaki M."/>
            <person name="Uematsu K."/>
            <person name="Matsui Y."/>
            <person name="Takai K."/>
        </authorList>
    </citation>
    <scope>NUCLEOTIDE SEQUENCE [LARGE SCALE GENOMIC DNA]</scope>
    <source>
        <strain evidence="10">IN45</strain>
    </source>
</reference>
<dbReference type="InterPro" id="IPR013507">
    <property type="entry name" value="DNA_mismatch_S5_2-like"/>
</dbReference>
<evidence type="ECO:0000256" key="4">
    <source>
        <dbReference type="ARBA" id="ARBA00023204"/>
    </source>
</evidence>
<dbReference type="PROSITE" id="PS00058">
    <property type="entry name" value="DNA_MISMATCH_REPAIR_1"/>
    <property type="match status" value="1"/>
</dbReference>
<dbReference type="HAMAP" id="MF_00149">
    <property type="entry name" value="DNA_mis_repair"/>
    <property type="match status" value="1"/>
</dbReference>
<dbReference type="NCBIfam" id="TIGR00585">
    <property type="entry name" value="mutl"/>
    <property type="match status" value="1"/>
</dbReference>
<dbReference type="InterPro" id="IPR037198">
    <property type="entry name" value="MutL_C_sf"/>
</dbReference>
<dbReference type="InterPro" id="IPR020568">
    <property type="entry name" value="Ribosomal_Su5_D2-typ_SF"/>
</dbReference>
<dbReference type="GO" id="GO:0016887">
    <property type="term" value="F:ATP hydrolysis activity"/>
    <property type="evidence" value="ECO:0007669"/>
    <property type="project" value="InterPro"/>
</dbReference>
<dbReference type="GO" id="GO:0006298">
    <property type="term" value="P:mismatch repair"/>
    <property type="evidence" value="ECO:0007669"/>
    <property type="project" value="UniProtKB-UniRule"/>
</dbReference>
<dbReference type="Pfam" id="PF08676">
    <property type="entry name" value="MutL_C"/>
    <property type="match status" value="1"/>
</dbReference>
<keyword evidence="3 5" id="KW-0227">DNA damage</keyword>
<dbReference type="Gene3D" id="3.30.565.10">
    <property type="entry name" value="Histidine kinase-like ATPase, C-terminal domain"/>
    <property type="match status" value="1"/>
</dbReference>